<feature type="domain" description="Endoplasmic reticulum vesicle transporter C-terminal" evidence="9">
    <location>
        <begin position="139"/>
        <end position="318"/>
    </location>
</feature>
<feature type="transmembrane region" description="Helical" evidence="8">
    <location>
        <begin position="21"/>
        <end position="45"/>
    </location>
</feature>
<keyword evidence="6 8" id="KW-0472">Membrane</keyword>
<sequence>MAEMFERFKRLDVFRQIPKDLTNPSGAGAAVSVICIMVVGSLFLAEFIKFMTITTVSSMFVETPENLLSEEKLQIHIDIEVPELPCAVISLDAQDIMGSHSVDVGGTLEKYRMDTNGNRMFDKLGRPLASGPGHGQSIVRDQIGEGCRLKGFLLVNKVPGNAHISAHAHPELLQTLLGGKPMNLSHKINYLSFGSIIKVKGVDLASTPLNGMQRISRESYGEIHHQGHSHKIEQTGSYEYYLKIVPTIYETLSGTKLRTYQFTSSANHIQAQTFPAIYFRYDFSPITVQFSQISEPFTTFVVEVFAIIGGVFTGFSIVSVWLNLGVDKIMKRKAAIGKLG</sequence>
<dbReference type="PANTHER" id="PTHR10984:SF25">
    <property type="entry name" value="ENDOPLASMIC RETICULUM-GOLGI INTERMEDIATE COMPARTMENT PROTEIN 3"/>
    <property type="match status" value="1"/>
</dbReference>
<protein>
    <recommendedName>
        <fullName evidence="7">Endoplasmic reticulum-Golgi intermediate compartment protein 3</fullName>
    </recommendedName>
</protein>
<dbReference type="GO" id="GO:0005783">
    <property type="term" value="C:endoplasmic reticulum"/>
    <property type="evidence" value="ECO:0007669"/>
    <property type="project" value="TreeGrafter"/>
</dbReference>
<evidence type="ECO:0000259" key="9">
    <source>
        <dbReference type="Pfam" id="PF07970"/>
    </source>
</evidence>
<dbReference type="GO" id="GO:0030134">
    <property type="term" value="C:COPII-coated ER to Golgi transport vesicle"/>
    <property type="evidence" value="ECO:0007669"/>
    <property type="project" value="TreeGrafter"/>
</dbReference>
<evidence type="ECO:0000256" key="1">
    <source>
        <dbReference type="ARBA" id="ARBA00004257"/>
    </source>
</evidence>
<dbReference type="GO" id="GO:0033116">
    <property type="term" value="C:endoplasmic reticulum-Golgi intermediate compartment membrane"/>
    <property type="evidence" value="ECO:0007669"/>
    <property type="project" value="UniProtKB-SubCell"/>
</dbReference>
<proteinExistence type="evidence at transcript level"/>
<dbReference type="InterPro" id="IPR045888">
    <property type="entry name" value="Erv"/>
</dbReference>
<evidence type="ECO:0000256" key="8">
    <source>
        <dbReference type="SAM" id="Phobius"/>
    </source>
</evidence>
<name>A0A6A7G9S0_9CRUS</name>
<evidence type="ECO:0000313" key="11">
    <source>
        <dbReference type="EMBL" id="LAC28007.1"/>
    </source>
</evidence>
<dbReference type="InterPro" id="IPR039542">
    <property type="entry name" value="Erv_N"/>
</dbReference>
<dbReference type="EMBL" id="IACT01008895">
    <property type="protein sequence ID" value="LAC28007.1"/>
    <property type="molecule type" value="mRNA"/>
</dbReference>
<dbReference type="Pfam" id="PF13850">
    <property type="entry name" value="ERGIC_N"/>
    <property type="match status" value="1"/>
</dbReference>
<evidence type="ECO:0000256" key="4">
    <source>
        <dbReference type="ARBA" id="ARBA00022692"/>
    </source>
</evidence>
<accession>A0A6A7G9S0</accession>
<dbReference type="GO" id="GO:0005794">
    <property type="term" value="C:Golgi apparatus"/>
    <property type="evidence" value="ECO:0007669"/>
    <property type="project" value="UniProtKB-SubCell"/>
</dbReference>
<feature type="transmembrane region" description="Helical" evidence="8">
    <location>
        <begin position="300"/>
        <end position="324"/>
    </location>
</feature>
<evidence type="ECO:0000256" key="3">
    <source>
        <dbReference type="ARBA" id="ARBA00005648"/>
    </source>
</evidence>
<evidence type="ECO:0000256" key="6">
    <source>
        <dbReference type="ARBA" id="ARBA00023136"/>
    </source>
</evidence>
<evidence type="ECO:0000256" key="2">
    <source>
        <dbReference type="ARBA" id="ARBA00004457"/>
    </source>
</evidence>
<comment type="subcellular location">
    <subcellularLocation>
        <location evidence="2">Endoplasmic reticulum-Golgi intermediate compartment membrane</location>
        <topology evidence="2">Multi-pass membrane protein</topology>
    </subcellularLocation>
    <subcellularLocation>
        <location evidence="1">Golgi apparatus</location>
        <location evidence="1">cis-Golgi network membrane</location>
        <topology evidence="1">Multi-pass membrane protein</topology>
    </subcellularLocation>
</comment>
<organism evidence="11">
    <name type="scientific">Hirondellea gigas</name>
    <dbReference type="NCBI Taxonomy" id="1518452"/>
    <lineage>
        <taxon>Eukaryota</taxon>
        <taxon>Metazoa</taxon>
        <taxon>Ecdysozoa</taxon>
        <taxon>Arthropoda</taxon>
        <taxon>Crustacea</taxon>
        <taxon>Multicrustacea</taxon>
        <taxon>Malacostraca</taxon>
        <taxon>Eumalacostraca</taxon>
        <taxon>Peracarida</taxon>
        <taxon>Amphipoda</taxon>
        <taxon>Amphilochidea</taxon>
        <taxon>Lysianassida</taxon>
        <taxon>Lysianassidira</taxon>
        <taxon>Lysianassoidea</taxon>
        <taxon>Lysianassidae</taxon>
        <taxon>Hirondellea</taxon>
    </lineage>
</organism>
<comment type="similarity">
    <text evidence="3">Belongs to the ERGIC family.</text>
</comment>
<reference evidence="11" key="1">
    <citation type="submission" date="2017-11" db="EMBL/GenBank/DDBJ databases">
        <title>The sensing device of the deep-sea amphipod.</title>
        <authorList>
            <person name="Kobayashi H."/>
            <person name="Nagahama T."/>
            <person name="Arai W."/>
            <person name="Sasagawa Y."/>
            <person name="Umeda M."/>
            <person name="Hayashi T."/>
            <person name="Nikaido I."/>
            <person name="Watanabe H."/>
            <person name="Oguri K."/>
            <person name="Kitazato H."/>
            <person name="Fujioka K."/>
            <person name="Kido Y."/>
            <person name="Takami H."/>
        </authorList>
    </citation>
    <scope>NUCLEOTIDE SEQUENCE</scope>
    <source>
        <tissue evidence="11">Whole body</tissue>
    </source>
</reference>
<keyword evidence="4 8" id="KW-0812">Transmembrane</keyword>
<dbReference type="AlphaFoldDB" id="A0A6A7G9S0"/>
<dbReference type="InterPro" id="IPR012936">
    <property type="entry name" value="Erv_C"/>
</dbReference>
<keyword evidence="5 8" id="KW-1133">Transmembrane helix</keyword>
<dbReference type="Pfam" id="PF07970">
    <property type="entry name" value="COPIIcoated_ERV"/>
    <property type="match status" value="1"/>
</dbReference>
<feature type="domain" description="Endoplasmic reticulum vesicle transporter N-terminal" evidence="10">
    <location>
        <begin position="8"/>
        <end position="101"/>
    </location>
</feature>
<evidence type="ECO:0000256" key="5">
    <source>
        <dbReference type="ARBA" id="ARBA00022989"/>
    </source>
</evidence>
<dbReference type="PANTHER" id="PTHR10984">
    <property type="entry name" value="ENDOPLASMIC RETICULUM-GOLGI INTERMEDIATE COMPARTMENT PROTEIN"/>
    <property type="match status" value="1"/>
</dbReference>
<evidence type="ECO:0000256" key="7">
    <source>
        <dbReference type="ARBA" id="ARBA00040493"/>
    </source>
</evidence>
<evidence type="ECO:0000259" key="10">
    <source>
        <dbReference type="Pfam" id="PF13850"/>
    </source>
</evidence>